<gene>
    <name evidence="7" type="ORF">NEZAVI_LOCUS14081</name>
</gene>
<dbReference type="Pfam" id="PF00728">
    <property type="entry name" value="Glyco_hydro_20"/>
    <property type="match status" value="1"/>
</dbReference>
<evidence type="ECO:0000256" key="3">
    <source>
        <dbReference type="ARBA" id="ARBA00012663"/>
    </source>
</evidence>
<dbReference type="GO" id="GO:0004563">
    <property type="term" value="F:beta-N-acetylhexosaminidase activity"/>
    <property type="evidence" value="ECO:0007669"/>
    <property type="project" value="UniProtKB-EC"/>
</dbReference>
<name>A0A9P0HQ21_NEZVI</name>
<sequence length="571" mass="66890">MATTRKLWKTRKFAQLIFITTFSIMLILAIYSMKEKHQTKYVIKEKTEDYSEYRHGKNERKYSTLNLETSNYVKIIGINDDIDKVSFKDRPEEITGGSFRGLKIVHLDLKGAPPKSTYYADFFPFIKRLGASGVLIEYEDMFPYSSIDAAAHNAYTRDEIDNIMKLANESSLEVIPLIQTFGHLEFLLKLEKYKHLRENNKYPQAICPSKNETLHILFSIIDEILEAHKNIKYIHIGCDEVYQIGQCNDCKEKLYKNNWNNKHLMLNHITTLAKYINKKTEGNVKPLIWDDELRSIPLNELQQWEIGNLVEPVIWKYTADVENYLDDELWQKYSVIFKAVWFASAFKGARYPNSYTTYSNYYFENHKSWMNLLYKYSDKIFFRGGILTGWQRYDHFAVLCELLPVSIPSLALNLIYLSTDIKTLIELSVRTQRICGCDANPVMATAPHGTCTFPGACLYIAVTRLPQIGFALQREKDRSHYKGWMSNYNMRFSFSNPSHVEFATNNFLNIYAELNDIEKDIRMCMDNIYDNSTVEEWVYTYVSPIKDELRIAIDSRNKIISKEVWPKRPFF</sequence>
<evidence type="ECO:0000256" key="4">
    <source>
        <dbReference type="ARBA" id="ARBA00022801"/>
    </source>
</evidence>
<dbReference type="EMBL" id="OV725082">
    <property type="protein sequence ID" value="CAH1406038.1"/>
    <property type="molecule type" value="Genomic_DNA"/>
</dbReference>
<reference evidence="7" key="1">
    <citation type="submission" date="2022-01" db="EMBL/GenBank/DDBJ databases">
        <authorList>
            <person name="King R."/>
        </authorList>
    </citation>
    <scope>NUCLEOTIDE SEQUENCE</scope>
</reference>
<keyword evidence="5" id="KW-1133">Transmembrane helix</keyword>
<dbReference type="AlphaFoldDB" id="A0A9P0HQ21"/>
<feature type="domain" description="Glycoside hydrolase family 20 catalytic" evidence="6">
    <location>
        <begin position="150"/>
        <end position="297"/>
    </location>
</feature>
<protein>
    <recommendedName>
        <fullName evidence="3">beta-N-acetylhexosaminidase</fullName>
        <ecNumber evidence="3">3.2.1.52</ecNumber>
    </recommendedName>
</protein>
<dbReference type="EC" id="3.2.1.52" evidence="3"/>
<proteinExistence type="inferred from homology"/>
<dbReference type="PANTHER" id="PTHR21040:SF13">
    <property type="entry name" value="BETA-N-ACETYLHEXOSAMINIDASE"/>
    <property type="match status" value="1"/>
</dbReference>
<evidence type="ECO:0000256" key="5">
    <source>
        <dbReference type="SAM" id="Phobius"/>
    </source>
</evidence>
<dbReference type="InterPro" id="IPR038901">
    <property type="entry name" value="HEXDC-like"/>
</dbReference>
<evidence type="ECO:0000259" key="6">
    <source>
        <dbReference type="Pfam" id="PF00728"/>
    </source>
</evidence>
<dbReference type="Proteomes" id="UP001152798">
    <property type="component" value="Chromosome 6"/>
</dbReference>
<dbReference type="InterPro" id="IPR015883">
    <property type="entry name" value="Glyco_hydro_20_cat"/>
</dbReference>
<dbReference type="SUPFAM" id="SSF51445">
    <property type="entry name" value="(Trans)glycosidases"/>
    <property type="match status" value="1"/>
</dbReference>
<feature type="transmembrane region" description="Helical" evidence="5">
    <location>
        <begin position="12"/>
        <end position="33"/>
    </location>
</feature>
<dbReference type="CDD" id="cd06565">
    <property type="entry name" value="GH20_GcnA-like"/>
    <property type="match status" value="1"/>
</dbReference>
<keyword evidence="5" id="KW-0472">Membrane</keyword>
<keyword evidence="4" id="KW-0378">Hydrolase</keyword>
<evidence type="ECO:0000256" key="1">
    <source>
        <dbReference type="ARBA" id="ARBA00001231"/>
    </source>
</evidence>
<comment type="similarity">
    <text evidence="2">Belongs to the glycosyl hydrolase 20 family.</text>
</comment>
<keyword evidence="5" id="KW-0812">Transmembrane</keyword>
<evidence type="ECO:0000256" key="2">
    <source>
        <dbReference type="ARBA" id="ARBA00006285"/>
    </source>
</evidence>
<comment type="catalytic activity">
    <reaction evidence="1">
        <text>Hydrolysis of terminal non-reducing N-acetyl-D-hexosamine residues in N-acetyl-beta-D-hexosaminides.</text>
        <dbReference type="EC" id="3.2.1.52"/>
    </reaction>
</comment>
<evidence type="ECO:0000313" key="7">
    <source>
        <dbReference type="EMBL" id="CAH1406038.1"/>
    </source>
</evidence>
<dbReference type="GO" id="GO:0005975">
    <property type="term" value="P:carbohydrate metabolic process"/>
    <property type="evidence" value="ECO:0007669"/>
    <property type="project" value="InterPro"/>
</dbReference>
<organism evidence="7 8">
    <name type="scientific">Nezara viridula</name>
    <name type="common">Southern green stink bug</name>
    <name type="synonym">Cimex viridulus</name>
    <dbReference type="NCBI Taxonomy" id="85310"/>
    <lineage>
        <taxon>Eukaryota</taxon>
        <taxon>Metazoa</taxon>
        <taxon>Ecdysozoa</taxon>
        <taxon>Arthropoda</taxon>
        <taxon>Hexapoda</taxon>
        <taxon>Insecta</taxon>
        <taxon>Pterygota</taxon>
        <taxon>Neoptera</taxon>
        <taxon>Paraneoptera</taxon>
        <taxon>Hemiptera</taxon>
        <taxon>Heteroptera</taxon>
        <taxon>Panheteroptera</taxon>
        <taxon>Pentatomomorpha</taxon>
        <taxon>Pentatomoidea</taxon>
        <taxon>Pentatomidae</taxon>
        <taxon>Pentatominae</taxon>
        <taxon>Nezara</taxon>
    </lineage>
</organism>
<dbReference type="OrthoDB" id="10023921at2759"/>
<accession>A0A9P0HQ21</accession>
<dbReference type="PANTHER" id="PTHR21040">
    <property type="entry name" value="BCDNA.GH04120"/>
    <property type="match status" value="1"/>
</dbReference>
<keyword evidence="8" id="KW-1185">Reference proteome</keyword>
<evidence type="ECO:0000313" key="8">
    <source>
        <dbReference type="Proteomes" id="UP001152798"/>
    </source>
</evidence>
<dbReference type="InterPro" id="IPR017853">
    <property type="entry name" value="GH"/>
</dbReference>
<dbReference type="Gene3D" id="3.20.20.80">
    <property type="entry name" value="Glycosidases"/>
    <property type="match status" value="1"/>
</dbReference>